<dbReference type="GO" id="GO:0000373">
    <property type="term" value="P:Group II intron splicing"/>
    <property type="evidence" value="ECO:0007669"/>
    <property type="project" value="InterPro"/>
</dbReference>
<gene>
    <name evidence="2" type="ORF">PVL29_002971</name>
</gene>
<dbReference type="PANTHER" id="PTHR47594:SF4">
    <property type="entry name" value="OS04G0475500 PROTEIN"/>
    <property type="match status" value="1"/>
</dbReference>
<evidence type="ECO:0000256" key="1">
    <source>
        <dbReference type="ARBA" id="ARBA00022737"/>
    </source>
</evidence>
<name>A0AA39E2X9_VITRO</name>
<reference evidence="2 3" key="1">
    <citation type="journal article" date="2023" name="BMC Biotechnol.">
        <title>Vitis rotundifolia cv Carlos genome sequencing.</title>
        <authorList>
            <person name="Huff M."/>
            <person name="Hulse-Kemp A."/>
            <person name="Scheffler B."/>
            <person name="Youngblood R."/>
            <person name="Simpson S."/>
            <person name="Babiker E."/>
            <person name="Staton M."/>
        </authorList>
    </citation>
    <scope>NUCLEOTIDE SEQUENCE [LARGE SCALE GENOMIC DNA]</scope>
    <source>
        <tissue evidence="2">Leaf</tissue>
    </source>
</reference>
<proteinExistence type="predicted"/>
<sequence length="272" mass="31284">MILTRPGPTSRVIADREWTRHCNSAEMSHCTLWSSPSRARTLELKGNGGFRTVERVKRGIFTINMRDRSQNRKPLQRGRSLSIEAIQAVQALKRAKRDESSLERVFESKVRRLLKLDMIAVLKQLLNQNECLLALKVFDDVRKEYWYKPQVSLYAEMIRVLGSNGLFEQVHLLLSYLKKETGLELETEGFNALLRTLIDFDMTGPAMECFQLMKTSGCEPNKSSFRILIKGLESKGELDLSATVKLDAQKYFGESLEFLEEEEDMTVGYNYN</sequence>
<dbReference type="InterPro" id="IPR011990">
    <property type="entry name" value="TPR-like_helical_dom_sf"/>
</dbReference>
<protein>
    <recommendedName>
        <fullName evidence="4">Pentatricopeptide repeat-containing protein</fullName>
    </recommendedName>
</protein>
<comment type="caution">
    <text evidence="2">The sequence shown here is derived from an EMBL/GenBank/DDBJ whole genome shotgun (WGS) entry which is preliminary data.</text>
</comment>
<dbReference type="InterPro" id="IPR044190">
    <property type="entry name" value="THA8-like"/>
</dbReference>
<dbReference type="InterPro" id="IPR002885">
    <property type="entry name" value="PPR_rpt"/>
</dbReference>
<keyword evidence="1" id="KW-0677">Repeat</keyword>
<dbReference type="AlphaFoldDB" id="A0AA39E2X9"/>
<dbReference type="Pfam" id="PF13041">
    <property type="entry name" value="PPR_2"/>
    <property type="match status" value="1"/>
</dbReference>
<evidence type="ECO:0000313" key="2">
    <source>
        <dbReference type="EMBL" id="KAJ9704680.1"/>
    </source>
</evidence>
<dbReference type="Gene3D" id="1.25.40.10">
    <property type="entry name" value="Tetratricopeptide repeat domain"/>
    <property type="match status" value="1"/>
</dbReference>
<keyword evidence="3" id="KW-1185">Reference proteome</keyword>
<evidence type="ECO:0000313" key="3">
    <source>
        <dbReference type="Proteomes" id="UP001168098"/>
    </source>
</evidence>
<evidence type="ECO:0008006" key="4">
    <source>
        <dbReference type="Google" id="ProtNLM"/>
    </source>
</evidence>
<dbReference type="PANTHER" id="PTHR47594">
    <property type="entry name" value="PPR CONTAINING PLANT-LIKE PROTEIN"/>
    <property type="match status" value="1"/>
</dbReference>
<dbReference type="GO" id="GO:0003723">
    <property type="term" value="F:RNA binding"/>
    <property type="evidence" value="ECO:0007669"/>
    <property type="project" value="InterPro"/>
</dbReference>
<dbReference type="Proteomes" id="UP001168098">
    <property type="component" value="Unassembled WGS sequence"/>
</dbReference>
<dbReference type="GO" id="GO:0009658">
    <property type="term" value="P:chloroplast organization"/>
    <property type="evidence" value="ECO:0007669"/>
    <property type="project" value="InterPro"/>
</dbReference>
<accession>A0AA39E2X9</accession>
<dbReference type="EMBL" id="JARBHA010000003">
    <property type="protein sequence ID" value="KAJ9704680.1"/>
    <property type="molecule type" value="Genomic_DNA"/>
</dbReference>
<organism evidence="2 3">
    <name type="scientific">Vitis rotundifolia</name>
    <name type="common">Muscadine grape</name>
    <dbReference type="NCBI Taxonomy" id="103349"/>
    <lineage>
        <taxon>Eukaryota</taxon>
        <taxon>Viridiplantae</taxon>
        <taxon>Streptophyta</taxon>
        <taxon>Embryophyta</taxon>
        <taxon>Tracheophyta</taxon>
        <taxon>Spermatophyta</taxon>
        <taxon>Magnoliopsida</taxon>
        <taxon>eudicotyledons</taxon>
        <taxon>Gunneridae</taxon>
        <taxon>Pentapetalae</taxon>
        <taxon>rosids</taxon>
        <taxon>Vitales</taxon>
        <taxon>Vitaceae</taxon>
        <taxon>Viteae</taxon>
        <taxon>Vitis</taxon>
    </lineage>
</organism>